<keyword evidence="1" id="KW-1133">Transmembrane helix</keyword>
<feature type="transmembrane region" description="Helical" evidence="1">
    <location>
        <begin position="79"/>
        <end position="99"/>
    </location>
</feature>
<dbReference type="Pfam" id="PF19700">
    <property type="entry name" value="DUF6198"/>
    <property type="match status" value="1"/>
</dbReference>
<sequence>MEITKQQFAKHLLIEVAGLILVAIGAAGIMKVALGTGAYDALALSISSITAIEVGTVGLITNCICIALQIVMLRKKYRLLFLLQIPVSFLMGITINYFYYTVFAGMNSDFYIVRLVLLMVFIIICTFGDAMMTASGMIGLAVESTCVLFAKKFQMEFGKVRQLADVVFIILLFICWFFFHAVFPIREGTIILAFTFGPLLGYFTKKLQPRIHKWVYQTTN</sequence>
<dbReference type="PANTHER" id="PTHR40078:SF1">
    <property type="entry name" value="INTEGRAL MEMBRANE PROTEIN"/>
    <property type="match status" value="1"/>
</dbReference>
<organism evidence="2 3">
    <name type="scientific">Solobacterium moorei</name>
    <dbReference type="NCBI Taxonomy" id="102148"/>
    <lineage>
        <taxon>Bacteria</taxon>
        <taxon>Bacillati</taxon>
        <taxon>Bacillota</taxon>
        <taxon>Erysipelotrichia</taxon>
        <taxon>Erysipelotrichales</taxon>
        <taxon>Erysipelotrichaceae</taxon>
        <taxon>Solobacterium</taxon>
    </lineage>
</organism>
<protein>
    <recommendedName>
        <fullName evidence="4">YitT family protein</fullName>
    </recommendedName>
</protein>
<dbReference type="Proteomes" id="UP000284731">
    <property type="component" value="Unassembled WGS sequence"/>
</dbReference>
<reference evidence="2 3" key="1">
    <citation type="submission" date="2018-08" db="EMBL/GenBank/DDBJ databases">
        <title>A genome reference for cultivated species of the human gut microbiota.</title>
        <authorList>
            <person name="Zou Y."/>
            <person name="Xue W."/>
            <person name="Luo G."/>
        </authorList>
    </citation>
    <scope>NUCLEOTIDE SEQUENCE [LARGE SCALE GENOMIC DNA]</scope>
    <source>
        <strain evidence="2 3">AF18-46</strain>
    </source>
</reference>
<evidence type="ECO:0000313" key="3">
    <source>
        <dbReference type="Proteomes" id="UP000284731"/>
    </source>
</evidence>
<keyword evidence="1" id="KW-0812">Transmembrane</keyword>
<evidence type="ECO:0008006" key="4">
    <source>
        <dbReference type="Google" id="ProtNLM"/>
    </source>
</evidence>
<feature type="transmembrane region" description="Helical" evidence="1">
    <location>
        <begin position="111"/>
        <end position="142"/>
    </location>
</feature>
<dbReference type="PANTHER" id="PTHR40078">
    <property type="entry name" value="INTEGRAL MEMBRANE PROTEIN-RELATED"/>
    <property type="match status" value="1"/>
</dbReference>
<feature type="transmembrane region" description="Helical" evidence="1">
    <location>
        <begin position="188"/>
        <end position="204"/>
    </location>
</feature>
<name>A0A412PAM2_9FIRM</name>
<feature type="transmembrane region" description="Helical" evidence="1">
    <location>
        <begin position="12"/>
        <end position="30"/>
    </location>
</feature>
<proteinExistence type="predicted"/>
<evidence type="ECO:0000256" key="1">
    <source>
        <dbReference type="SAM" id="Phobius"/>
    </source>
</evidence>
<feature type="transmembrane region" description="Helical" evidence="1">
    <location>
        <begin position="42"/>
        <end position="67"/>
    </location>
</feature>
<dbReference type="RefSeq" id="WP_006526198.1">
    <property type="nucleotide sequence ID" value="NZ_CABJCF010000005.1"/>
</dbReference>
<dbReference type="EMBL" id="QRWX01000005">
    <property type="protein sequence ID" value="RGT53647.1"/>
    <property type="molecule type" value="Genomic_DNA"/>
</dbReference>
<accession>A0A412PAM2</accession>
<evidence type="ECO:0000313" key="2">
    <source>
        <dbReference type="EMBL" id="RGT53647.1"/>
    </source>
</evidence>
<keyword evidence="1" id="KW-0472">Membrane</keyword>
<feature type="transmembrane region" description="Helical" evidence="1">
    <location>
        <begin position="163"/>
        <end position="182"/>
    </location>
</feature>
<dbReference type="InterPro" id="IPR038750">
    <property type="entry name" value="YczE/YyaS-like"/>
</dbReference>
<dbReference type="AlphaFoldDB" id="A0A412PAM2"/>
<comment type="caution">
    <text evidence="2">The sequence shown here is derived from an EMBL/GenBank/DDBJ whole genome shotgun (WGS) entry which is preliminary data.</text>
</comment>
<gene>
    <name evidence="2" type="ORF">DWX20_09415</name>
</gene>